<comment type="caution">
    <text evidence="2">The sequence shown here is derived from an EMBL/GenBank/DDBJ whole genome shotgun (WGS) entry which is preliminary data.</text>
</comment>
<reference evidence="2" key="1">
    <citation type="submission" date="2020-11" db="EMBL/GenBank/DDBJ databases">
        <authorList>
            <consortium name="DOE Joint Genome Institute"/>
            <person name="Ahrendt S."/>
            <person name="Riley R."/>
            <person name="Andreopoulos W."/>
            <person name="Labutti K."/>
            <person name="Pangilinan J."/>
            <person name="Ruiz-Duenas F.J."/>
            <person name="Barrasa J.M."/>
            <person name="Sanchez-Garcia M."/>
            <person name="Camarero S."/>
            <person name="Miyauchi S."/>
            <person name="Serrano A."/>
            <person name="Linde D."/>
            <person name="Babiker R."/>
            <person name="Drula E."/>
            <person name="Ayuso-Fernandez I."/>
            <person name="Pacheco R."/>
            <person name="Padilla G."/>
            <person name="Ferreira P."/>
            <person name="Barriuso J."/>
            <person name="Kellner H."/>
            <person name="Castanera R."/>
            <person name="Alfaro M."/>
            <person name="Ramirez L."/>
            <person name="Pisabarro A.G."/>
            <person name="Kuo A."/>
            <person name="Tritt A."/>
            <person name="Lipzen A."/>
            <person name="He G."/>
            <person name="Yan M."/>
            <person name="Ng V."/>
            <person name="Cullen D."/>
            <person name="Martin F."/>
            <person name="Rosso M.-N."/>
            <person name="Henrissat B."/>
            <person name="Hibbett D."/>
            <person name="Martinez A.T."/>
            <person name="Grigoriev I.V."/>
        </authorList>
    </citation>
    <scope>NUCLEOTIDE SEQUENCE</scope>
    <source>
        <strain evidence="2">MF-IS2</strain>
    </source>
</reference>
<evidence type="ECO:0000313" key="2">
    <source>
        <dbReference type="EMBL" id="KAF9444074.1"/>
    </source>
</evidence>
<proteinExistence type="predicted"/>
<dbReference type="AlphaFoldDB" id="A0A9P5X5N2"/>
<feature type="region of interest" description="Disordered" evidence="1">
    <location>
        <begin position="135"/>
        <end position="158"/>
    </location>
</feature>
<feature type="region of interest" description="Disordered" evidence="1">
    <location>
        <begin position="49"/>
        <end position="71"/>
    </location>
</feature>
<evidence type="ECO:0000313" key="3">
    <source>
        <dbReference type="Proteomes" id="UP000807342"/>
    </source>
</evidence>
<keyword evidence="3" id="KW-1185">Reference proteome</keyword>
<feature type="compositionally biased region" description="Polar residues" evidence="1">
    <location>
        <begin position="148"/>
        <end position="158"/>
    </location>
</feature>
<evidence type="ECO:0000256" key="1">
    <source>
        <dbReference type="SAM" id="MobiDB-lite"/>
    </source>
</evidence>
<organism evidence="2 3">
    <name type="scientific">Macrolepiota fuliginosa MF-IS2</name>
    <dbReference type="NCBI Taxonomy" id="1400762"/>
    <lineage>
        <taxon>Eukaryota</taxon>
        <taxon>Fungi</taxon>
        <taxon>Dikarya</taxon>
        <taxon>Basidiomycota</taxon>
        <taxon>Agaricomycotina</taxon>
        <taxon>Agaricomycetes</taxon>
        <taxon>Agaricomycetidae</taxon>
        <taxon>Agaricales</taxon>
        <taxon>Agaricineae</taxon>
        <taxon>Agaricaceae</taxon>
        <taxon>Macrolepiota</taxon>
    </lineage>
</organism>
<name>A0A9P5X5N2_9AGAR</name>
<accession>A0A9P5X5N2</accession>
<feature type="compositionally biased region" description="Basic and acidic residues" evidence="1">
    <location>
        <begin position="54"/>
        <end position="64"/>
    </location>
</feature>
<dbReference type="Proteomes" id="UP000807342">
    <property type="component" value="Unassembled WGS sequence"/>
</dbReference>
<gene>
    <name evidence="2" type="ORF">P691DRAFT_787186</name>
</gene>
<protein>
    <submittedName>
        <fullName evidence="2">Uncharacterized protein</fullName>
    </submittedName>
</protein>
<dbReference type="EMBL" id="MU151408">
    <property type="protein sequence ID" value="KAF9444074.1"/>
    <property type="molecule type" value="Genomic_DNA"/>
</dbReference>
<sequence length="158" mass="17746">MNVTWPSSASSELGVAILRKELYRKENSIYKAKVQAAGKRATAFKRTAESVQSVEERDDQRDPLSEVPRQTVAPGVVDSKVIEVYGWHIRRYITVVGGGYTGHDEVKQRFMSEVARQMSAKLKCATLRNSRYFSAGEEKRGATDVQRGPTNPRQNRQG</sequence>